<dbReference type="EMBL" id="JAGKQM010000197">
    <property type="protein sequence ID" value="KAH0854948.1"/>
    <property type="molecule type" value="Genomic_DNA"/>
</dbReference>
<protein>
    <recommendedName>
        <fullName evidence="7">F-box domain-containing protein</fullName>
    </recommendedName>
</protein>
<feature type="domain" description="F-box" evidence="2">
    <location>
        <begin position="27"/>
        <end position="62"/>
    </location>
</feature>
<dbReference type="EMBL" id="JAGKQM010000006">
    <property type="protein sequence ID" value="KAH0922895.1"/>
    <property type="molecule type" value="Genomic_DNA"/>
</dbReference>
<comment type="caution">
    <text evidence="4">The sequence shown here is derived from an EMBL/GenBank/DDBJ whole genome shotgun (WGS) entry which is preliminary data.</text>
</comment>
<feature type="domain" description="F-box associated beta-propeller type 3" evidence="3">
    <location>
        <begin position="91"/>
        <end position="340"/>
    </location>
</feature>
<evidence type="ECO:0000256" key="1">
    <source>
        <dbReference type="SAM" id="Phobius"/>
    </source>
</evidence>
<reference evidence="4 6" key="1">
    <citation type="submission" date="2021-05" db="EMBL/GenBank/DDBJ databases">
        <title>Genome Assembly of Synthetic Allotetraploid Brassica napus Reveals Homoeologous Exchanges between Subgenomes.</title>
        <authorList>
            <person name="Davis J.T."/>
        </authorList>
    </citation>
    <scope>NUCLEOTIDE SEQUENCE [LARGE SCALE GENOMIC DNA]</scope>
    <source>
        <strain evidence="6">cv. Da-Ae</strain>
        <tissue evidence="4">Seedling</tissue>
    </source>
</reference>
<sequence length="436" mass="49954">IDNHAAERGIETRSLYDKSSRWRKSINVPFDLMVEILSRLPVKTLARFRYVSKLWLSSIITESIKTRSLAHPRQLVVFYQSSSYISSNTYPLNTNTRFVDRDSCRTLLQRSYSIYGYVRGLICYFTNSNLYAIYNPTTRQNVLLPLVGYSKENKALDDEFSSLDPAGKCYFVVGLSIKDWRKIEIQDDIPPPRSNGVCINGIIYYLGGTLTSSSVLVLGRFDVRFERFYHIQMPIDVEMNQLEELITYQGKLGCTFYSKDRAEVWVMKDHGGEKHEWSKVTIDMSLPDMLKTLVAGVTLDGEIVIMPKTLDSAQTLLYAYFYNPKENKTRRVEFETTALKGERGVCILSEPDHMENAMSLLGSQFNKKPVRPLYVLKKKSVTTLRLMYSAAADVFSCNKSFLSPKKLLGLAFLCVALVLATTFQTWLMSLFDSFRF</sequence>
<keyword evidence="6" id="KW-1185">Reference proteome</keyword>
<evidence type="ECO:0000313" key="6">
    <source>
        <dbReference type="Proteomes" id="UP000824890"/>
    </source>
</evidence>
<dbReference type="Pfam" id="PF00646">
    <property type="entry name" value="F-box"/>
    <property type="match status" value="1"/>
</dbReference>
<organism evidence="4 6">
    <name type="scientific">Brassica napus</name>
    <name type="common">Rape</name>
    <dbReference type="NCBI Taxonomy" id="3708"/>
    <lineage>
        <taxon>Eukaryota</taxon>
        <taxon>Viridiplantae</taxon>
        <taxon>Streptophyta</taxon>
        <taxon>Embryophyta</taxon>
        <taxon>Tracheophyta</taxon>
        <taxon>Spermatophyta</taxon>
        <taxon>Magnoliopsida</taxon>
        <taxon>eudicotyledons</taxon>
        <taxon>Gunneridae</taxon>
        <taxon>Pentapetalae</taxon>
        <taxon>rosids</taxon>
        <taxon>malvids</taxon>
        <taxon>Brassicales</taxon>
        <taxon>Brassicaceae</taxon>
        <taxon>Brassiceae</taxon>
        <taxon>Brassica</taxon>
    </lineage>
</organism>
<dbReference type="PANTHER" id="PTHR31111:SF58">
    <property type="entry name" value="F-BOX DOMAIN-CONTAINING PROTEIN"/>
    <property type="match status" value="1"/>
</dbReference>
<evidence type="ECO:0000259" key="3">
    <source>
        <dbReference type="Pfam" id="PF08268"/>
    </source>
</evidence>
<dbReference type="SUPFAM" id="SSF81383">
    <property type="entry name" value="F-box domain"/>
    <property type="match status" value="1"/>
</dbReference>
<dbReference type="InterPro" id="IPR036047">
    <property type="entry name" value="F-box-like_dom_sf"/>
</dbReference>
<gene>
    <name evidence="5" type="ORF">HID58_022913</name>
    <name evidence="4" type="ORF">HID58_024493</name>
</gene>
<feature type="transmembrane region" description="Helical" evidence="1">
    <location>
        <begin position="407"/>
        <end position="427"/>
    </location>
</feature>
<dbReference type="NCBIfam" id="TIGR01640">
    <property type="entry name" value="F_box_assoc_1"/>
    <property type="match status" value="1"/>
</dbReference>
<dbReference type="InterPro" id="IPR013187">
    <property type="entry name" value="F-box-assoc_dom_typ3"/>
</dbReference>
<proteinExistence type="predicted"/>
<keyword evidence="1" id="KW-0812">Transmembrane</keyword>
<dbReference type="InterPro" id="IPR017451">
    <property type="entry name" value="F-box-assoc_interact_dom"/>
</dbReference>
<evidence type="ECO:0000259" key="2">
    <source>
        <dbReference type="Pfam" id="PF00646"/>
    </source>
</evidence>
<dbReference type="Proteomes" id="UP000824890">
    <property type="component" value="Unassembled WGS sequence"/>
</dbReference>
<evidence type="ECO:0000313" key="4">
    <source>
        <dbReference type="EMBL" id="KAH0854948.1"/>
    </source>
</evidence>
<dbReference type="InterPro" id="IPR001810">
    <property type="entry name" value="F-box_dom"/>
</dbReference>
<keyword evidence="1" id="KW-1133">Transmembrane helix</keyword>
<evidence type="ECO:0000313" key="5">
    <source>
        <dbReference type="EMBL" id="KAH0922895.1"/>
    </source>
</evidence>
<dbReference type="Pfam" id="PF08268">
    <property type="entry name" value="FBA_3"/>
    <property type="match status" value="1"/>
</dbReference>
<feature type="non-terminal residue" evidence="4">
    <location>
        <position position="1"/>
    </location>
</feature>
<dbReference type="PANTHER" id="PTHR31111">
    <property type="entry name" value="BNAA05G37150D PROTEIN-RELATED"/>
    <property type="match status" value="1"/>
</dbReference>
<accession>A0ABQ7XG76</accession>
<name>A0ABQ7XG76_BRANA</name>
<keyword evidence="1" id="KW-0472">Membrane</keyword>
<evidence type="ECO:0008006" key="7">
    <source>
        <dbReference type="Google" id="ProtNLM"/>
    </source>
</evidence>